<keyword evidence="3" id="KW-0238">DNA-binding</keyword>
<dbReference type="GO" id="GO:0003700">
    <property type="term" value="F:DNA-binding transcription factor activity"/>
    <property type="evidence" value="ECO:0007669"/>
    <property type="project" value="InterPro"/>
</dbReference>
<dbReference type="PANTHER" id="PTHR31194:SF218">
    <property type="entry name" value="AP2_ERF DOMAIN-CONTAINING PROTEIN"/>
    <property type="match status" value="1"/>
</dbReference>
<evidence type="ECO:0000313" key="7">
    <source>
        <dbReference type="EMBL" id="WVY93905.1"/>
    </source>
</evidence>
<keyword evidence="2" id="KW-0805">Transcription regulation</keyword>
<dbReference type="PANTHER" id="PTHR31194">
    <property type="entry name" value="SHN SHINE , DNA BINDING / TRANSCRIPTION FACTOR"/>
    <property type="match status" value="1"/>
</dbReference>
<evidence type="ECO:0000256" key="3">
    <source>
        <dbReference type="ARBA" id="ARBA00023125"/>
    </source>
</evidence>
<dbReference type="PROSITE" id="PS51032">
    <property type="entry name" value="AP2_ERF"/>
    <property type="match status" value="1"/>
</dbReference>
<dbReference type="SMART" id="SM00380">
    <property type="entry name" value="AP2"/>
    <property type="match status" value="1"/>
</dbReference>
<evidence type="ECO:0000256" key="2">
    <source>
        <dbReference type="ARBA" id="ARBA00023015"/>
    </source>
</evidence>
<dbReference type="InterPro" id="IPR036955">
    <property type="entry name" value="AP2/ERF_dom_sf"/>
</dbReference>
<evidence type="ECO:0000256" key="5">
    <source>
        <dbReference type="ARBA" id="ARBA00023242"/>
    </source>
</evidence>
<dbReference type="Gene3D" id="3.30.730.10">
    <property type="entry name" value="AP2/ERF domain"/>
    <property type="match status" value="1"/>
</dbReference>
<dbReference type="Pfam" id="PF00847">
    <property type="entry name" value="AP2"/>
    <property type="match status" value="1"/>
</dbReference>
<evidence type="ECO:0000256" key="1">
    <source>
        <dbReference type="ARBA" id="ARBA00004123"/>
    </source>
</evidence>
<dbReference type="EMBL" id="CP144691">
    <property type="protein sequence ID" value="WVY93905.1"/>
    <property type="molecule type" value="Genomic_DNA"/>
</dbReference>
<reference evidence="7 8" key="1">
    <citation type="journal article" date="2023" name="Life. Sci Alliance">
        <title>Evolutionary insights into 3D genome organization and epigenetic landscape of Vigna mungo.</title>
        <authorList>
            <person name="Junaid A."/>
            <person name="Singh B."/>
            <person name="Bhatia S."/>
        </authorList>
    </citation>
    <scope>NUCLEOTIDE SEQUENCE [LARGE SCALE GENOMIC DNA]</scope>
    <source>
        <strain evidence="7">Urdbean</strain>
    </source>
</reference>
<dbReference type="Proteomes" id="UP001374535">
    <property type="component" value="Chromosome 10"/>
</dbReference>
<dbReference type="FunFam" id="3.30.730.10:FF:000001">
    <property type="entry name" value="Ethylene-responsive transcription factor 2"/>
    <property type="match status" value="1"/>
</dbReference>
<dbReference type="GO" id="GO:0005634">
    <property type="term" value="C:nucleus"/>
    <property type="evidence" value="ECO:0007669"/>
    <property type="project" value="UniProtKB-SubCell"/>
</dbReference>
<evidence type="ECO:0000313" key="8">
    <source>
        <dbReference type="Proteomes" id="UP001374535"/>
    </source>
</evidence>
<keyword evidence="5" id="KW-0539">Nucleus</keyword>
<organism evidence="7 8">
    <name type="scientific">Vigna mungo</name>
    <name type="common">Black gram</name>
    <name type="synonym">Phaseolus mungo</name>
    <dbReference type="NCBI Taxonomy" id="3915"/>
    <lineage>
        <taxon>Eukaryota</taxon>
        <taxon>Viridiplantae</taxon>
        <taxon>Streptophyta</taxon>
        <taxon>Embryophyta</taxon>
        <taxon>Tracheophyta</taxon>
        <taxon>Spermatophyta</taxon>
        <taxon>Magnoliopsida</taxon>
        <taxon>eudicotyledons</taxon>
        <taxon>Gunneridae</taxon>
        <taxon>Pentapetalae</taxon>
        <taxon>rosids</taxon>
        <taxon>fabids</taxon>
        <taxon>Fabales</taxon>
        <taxon>Fabaceae</taxon>
        <taxon>Papilionoideae</taxon>
        <taxon>50 kb inversion clade</taxon>
        <taxon>NPAAA clade</taxon>
        <taxon>indigoferoid/millettioid clade</taxon>
        <taxon>Phaseoleae</taxon>
        <taxon>Vigna</taxon>
    </lineage>
</organism>
<keyword evidence="8" id="KW-1185">Reference proteome</keyword>
<protein>
    <recommendedName>
        <fullName evidence="6">AP2/ERF domain-containing protein</fullName>
    </recommendedName>
</protein>
<dbReference type="GO" id="GO:0003677">
    <property type="term" value="F:DNA binding"/>
    <property type="evidence" value="ECO:0007669"/>
    <property type="project" value="UniProtKB-KW"/>
</dbReference>
<feature type="domain" description="AP2/ERF" evidence="6">
    <location>
        <begin position="82"/>
        <end position="139"/>
    </location>
</feature>
<comment type="subcellular location">
    <subcellularLocation>
        <location evidence="1">Nucleus</location>
    </subcellularLocation>
</comment>
<dbReference type="InterPro" id="IPR050913">
    <property type="entry name" value="AP2/ERF_ERF"/>
</dbReference>
<gene>
    <name evidence="7" type="ORF">V8G54_032993</name>
</gene>
<dbReference type="InterPro" id="IPR016177">
    <property type="entry name" value="DNA-bd_dom_sf"/>
</dbReference>
<sequence>MEEVSFSEEKFVTYKHVDHGILNQTAKVVRISMVDPDVTDDEDEGLVKLHKIKKIVNEIRIVKKKASSSVSVKQHIKEPGRKFRGVRQRPWGRWAAEIRDPFKQTRIWLGTYNTAEEAAMVYDKAAISFRGSHALTNFIKPPTMEDMRKSSTKEDIPTMEDMHKFSTKEDMPTMEDMHKSSTKEDMHMDAVSFEYGCYDESQGSWSDLVENVSGGTGSSRESHLSSPTSVLGLQHEKHVSEEVFETEGLFIEDPSFEDTFSFVDLYLPSTDFNSGIDFMADTNVKPSDDDLCDISPLDNENFQSFNWDIDSYFNDLSSPKTSG</sequence>
<accession>A0AAQ3MN01</accession>
<evidence type="ECO:0000256" key="4">
    <source>
        <dbReference type="ARBA" id="ARBA00023163"/>
    </source>
</evidence>
<dbReference type="AlphaFoldDB" id="A0AAQ3MN01"/>
<dbReference type="SUPFAM" id="SSF54171">
    <property type="entry name" value="DNA-binding domain"/>
    <property type="match status" value="1"/>
</dbReference>
<dbReference type="PRINTS" id="PR00367">
    <property type="entry name" value="ETHRSPELEMNT"/>
</dbReference>
<evidence type="ECO:0000259" key="6">
    <source>
        <dbReference type="PROSITE" id="PS51032"/>
    </source>
</evidence>
<keyword evidence="4" id="KW-0804">Transcription</keyword>
<proteinExistence type="predicted"/>
<dbReference type="InterPro" id="IPR001471">
    <property type="entry name" value="AP2/ERF_dom"/>
</dbReference>
<dbReference type="CDD" id="cd00018">
    <property type="entry name" value="AP2"/>
    <property type="match status" value="1"/>
</dbReference>
<name>A0AAQ3MN01_VIGMU</name>